<evidence type="ECO:0000256" key="3">
    <source>
        <dbReference type="PROSITE-ProRule" id="PRU00023"/>
    </source>
</evidence>
<dbReference type="Pfam" id="PF00023">
    <property type="entry name" value="Ank"/>
    <property type="match status" value="1"/>
</dbReference>
<proteinExistence type="predicted"/>
<protein>
    <submittedName>
        <fullName evidence="4">Ankyrin</fullName>
    </submittedName>
</protein>
<dbReference type="Proteomes" id="UP001305647">
    <property type="component" value="Unassembled WGS sequence"/>
</dbReference>
<dbReference type="PANTHER" id="PTHR24166">
    <property type="entry name" value="ROLLING PEBBLES, ISOFORM B"/>
    <property type="match status" value="1"/>
</dbReference>
<accession>A0AAN6Q173</accession>
<keyword evidence="5" id="KW-1185">Reference proteome</keyword>
<sequence>MFGLRLWAFAEAFFILESSRDSNLIATLEGQIRQSKHFMGDGRRYTKRRGVKNHAIAPSDRTLRSMSRQTASSPEIERDLEETELWALSLQNRRLSNVATPYLWKNLYNNPLRCREVLLWCAQVGQNDLLKGLLDRNTSRRQKVARRDLQGEVLPSKTIRRRVRSARKKANLSLEITDGDLDWILSHAWQLSDAWHSHYSLDHFGVSERPEANNRHYWYGAPVNIAAKRHNDTAFRMLLDNGADIDAQCSGLCDCAAPPMDGEDHLGDSVEPRQDRSVWTALHVAMCSGNEEAVLLDEPRSRPFLNTHRDRSPLIYAAAGGHIRIVGKYLLDNGAIFHDYEGLAPDQSHLWPGRPAAGLYTRVLVSLCVLQKPVVFSRLSLREQQDQCYAQTTSDQEARDELKTRREKAVRLSRQQRISLTRNLLGLGADPNLAERTHFGSLPVTEPKTHQLGFEYRTSLQLAARSGFTEMVRLLTRHGANCDKVVCRVEGSKSYSFDKPARELPLMYAILNALARARLGETDTSTSILVALQSIKSPLNPAIPQYERVRLSIVEMVLHHGGATVTTKEDWERIVLGAYTPGNLAY</sequence>
<evidence type="ECO:0000256" key="1">
    <source>
        <dbReference type="ARBA" id="ARBA00022737"/>
    </source>
</evidence>
<keyword evidence="2 3" id="KW-0040">ANK repeat</keyword>
<dbReference type="PROSITE" id="PS50297">
    <property type="entry name" value="ANK_REP_REGION"/>
    <property type="match status" value="1"/>
</dbReference>
<dbReference type="InterPro" id="IPR002110">
    <property type="entry name" value="Ankyrin_rpt"/>
</dbReference>
<evidence type="ECO:0000313" key="4">
    <source>
        <dbReference type="EMBL" id="KAK4099142.1"/>
    </source>
</evidence>
<dbReference type="PANTHER" id="PTHR24166:SF48">
    <property type="entry name" value="PROTEIN VAPYRIN"/>
    <property type="match status" value="1"/>
</dbReference>
<dbReference type="InterPro" id="IPR050889">
    <property type="entry name" value="Dendritic_Spine_Reg/Scaffold"/>
</dbReference>
<dbReference type="SMART" id="SM00248">
    <property type="entry name" value="ANK"/>
    <property type="match status" value="5"/>
</dbReference>
<dbReference type="SUPFAM" id="SSF48403">
    <property type="entry name" value="Ankyrin repeat"/>
    <property type="match status" value="2"/>
</dbReference>
<keyword evidence="1" id="KW-0677">Repeat</keyword>
<comment type="caution">
    <text evidence="4">The sequence shown here is derived from an EMBL/GenBank/DDBJ whole genome shotgun (WGS) entry which is preliminary data.</text>
</comment>
<reference evidence="4" key="1">
    <citation type="journal article" date="2023" name="Mol. Phylogenet. Evol.">
        <title>Genome-scale phylogeny and comparative genomics of the fungal order Sordariales.</title>
        <authorList>
            <person name="Hensen N."/>
            <person name="Bonometti L."/>
            <person name="Westerberg I."/>
            <person name="Brannstrom I.O."/>
            <person name="Guillou S."/>
            <person name="Cros-Aarteil S."/>
            <person name="Calhoun S."/>
            <person name="Haridas S."/>
            <person name="Kuo A."/>
            <person name="Mondo S."/>
            <person name="Pangilinan J."/>
            <person name="Riley R."/>
            <person name="LaButti K."/>
            <person name="Andreopoulos B."/>
            <person name="Lipzen A."/>
            <person name="Chen C."/>
            <person name="Yan M."/>
            <person name="Daum C."/>
            <person name="Ng V."/>
            <person name="Clum A."/>
            <person name="Steindorff A."/>
            <person name="Ohm R.A."/>
            <person name="Martin F."/>
            <person name="Silar P."/>
            <person name="Natvig D.O."/>
            <person name="Lalanne C."/>
            <person name="Gautier V."/>
            <person name="Ament-Velasquez S.L."/>
            <person name="Kruys A."/>
            <person name="Hutchinson M.I."/>
            <person name="Powell A.J."/>
            <person name="Barry K."/>
            <person name="Miller A.N."/>
            <person name="Grigoriev I.V."/>
            <person name="Debuchy R."/>
            <person name="Gladieux P."/>
            <person name="Hiltunen Thoren M."/>
            <person name="Johannesson H."/>
        </authorList>
    </citation>
    <scope>NUCLEOTIDE SEQUENCE</scope>
    <source>
        <strain evidence="4">CBS 757.83</strain>
    </source>
</reference>
<feature type="repeat" description="ANK" evidence="3">
    <location>
        <begin position="455"/>
        <end position="481"/>
    </location>
</feature>
<evidence type="ECO:0000256" key="2">
    <source>
        <dbReference type="ARBA" id="ARBA00023043"/>
    </source>
</evidence>
<dbReference type="InterPro" id="IPR036770">
    <property type="entry name" value="Ankyrin_rpt-contain_sf"/>
</dbReference>
<dbReference type="PROSITE" id="PS50088">
    <property type="entry name" value="ANK_REPEAT"/>
    <property type="match status" value="1"/>
</dbReference>
<gene>
    <name evidence="4" type="ORF">N658DRAFT_560601</name>
</gene>
<dbReference type="EMBL" id="MU863652">
    <property type="protein sequence ID" value="KAK4099142.1"/>
    <property type="molecule type" value="Genomic_DNA"/>
</dbReference>
<dbReference type="Gene3D" id="1.25.40.20">
    <property type="entry name" value="Ankyrin repeat-containing domain"/>
    <property type="match status" value="2"/>
</dbReference>
<evidence type="ECO:0000313" key="5">
    <source>
        <dbReference type="Proteomes" id="UP001305647"/>
    </source>
</evidence>
<dbReference type="AlphaFoldDB" id="A0AAN6Q173"/>
<name>A0AAN6Q173_9PEZI</name>
<organism evidence="4 5">
    <name type="scientific">Parathielavia hyrcaniae</name>
    <dbReference type="NCBI Taxonomy" id="113614"/>
    <lineage>
        <taxon>Eukaryota</taxon>
        <taxon>Fungi</taxon>
        <taxon>Dikarya</taxon>
        <taxon>Ascomycota</taxon>
        <taxon>Pezizomycotina</taxon>
        <taxon>Sordariomycetes</taxon>
        <taxon>Sordariomycetidae</taxon>
        <taxon>Sordariales</taxon>
        <taxon>Chaetomiaceae</taxon>
        <taxon>Parathielavia</taxon>
    </lineage>
</organism>
<reference evidence="4" key="2">
    <citation type="submission" date="2023-05" db="EMBL/GenBank/DDBJ databases">
        <authorList>
            <consortium name="Lawrence Berkeley National Laboratory"/>
            <person name="Steindorff A."/>
            <person name="Hensen N."/>
            <person name="Bonometti L."/>
            <person name="Westerberg I."/>
            <person name="Brannstrom I.O."/>
            <person name="Guillou S."/>
            <person name="Cros-Aarteil S."/>
            <person name="Calhoun S."/>
            <person name="Haridas S."/>
            <person name="Kuo A."/>
            <person name="Mondo S."/>
            <person name="Pangilinan J."/>
            <person name="Riley R."/>
            <person name="Labutti K."/>
            <person name="Andreopoulos B."/>
            <person name="Lipzen A."/>
            <person name="Chen C."/>
            <person name="Yanf M."/>
            <person name="Daum C."/>
            <person name="Ng V."/>
            <person name="Clum A."/>
            <person name="Ohm R."/>
            <person name="Martin F."/>
            <person name="Silar P."/>
            <person name="Natvig D."/>
            <person name="Lalanne C."/>
            <person name="Gautier V."/>
            <person name="Ament-Velasquez S.L."/>
            <person name="Kruys A."/>
            <person name="Hutchinson M.I."/>
            <person name="Powell A.J."/>
            <person name="Barry K."/>
            <person name="Miller A.N."/>
            <person name="Grigoriev I.V."/>
            <person name="Debuchy R."/>
            <person name="Gladieux P."/>
            <person name="Thoren M.H."/>
            <person name="Johannesson H."/>
        </authorList>
    </citation>
    <scope>NUCLEOTIDE SEQUENCE</scope>
    <source>
        <strain evidence="4">CBS 757.83</strain>
    </source>
</reference>